<proteinExistence type="predicted"/>
<evidence type="ECO:0000313" key="1">
    <source>
        <dbReference type="EMBL" id="RDZ27268.1"/>
    </source>
</evidence>
<evidence type="ECO:0000313" key="2">
    <source>
        <dbReference type="Proteomes" id="UP000264492"/>
    </source>
</evidence>
<keyword evidence="2" id="KW-1185">Reference proteome</keyword>
<name>A0A371K022_9GAMM</name>
<protein>
    <submittedName>
        <fullName evidence="1">Uncharacterized protein</fullName>
    </submittedName>
</protein>
<dbReference type="Proteomes" id="UP000264492">
    <property type="component" value="Unassembled WGS sequence"/>
</dbReference>
<organism evidence="1 2">
    <name type="scientific">Lysobacter silvisoli</name>
    <dbReference type="NCBI Taxonomy" id="2293254"/>
    <lineage>
        <taxon>Bacteria</taxon>
        <taxon>Pseudomonadati</taxon>
        <taxon>Pseudomonadota</taxon>
        <taxon>Gammaproteobacteria</taxon>
        <taxon>Lysobacterales</taxon>
        <taxon>Lysobacteraceae</taxon>
        <taxon>Lysobacter</taxon>
    </lineage>
</organism>
<sequence>MFSATTQAYEWPLGVPSDSKAQHYILEIGGKWPGRTAITKRTDARGTTYAKRFYDCLNHSVKFLGTGDTLARMALSKSEADMTPIAAESVADYVGREACKR</sequence>
<reference evidence="1 2" key="1">
    <citation type="submission" date="2018-08" db="EMBL/GenBank/DDBJ databases">
        <title>Lysobacter sp. zong2l5, whole genome shotgun sequence.</title>
        <authorList>
            <person name="Zhang X."/>
            <person name="Feng G."/>
            <person name="Zhu H."/>
        </authorList>
    </citation>
    <scope>NUCLEOTIDE SEQUENCE [LARGE SCALE GENOMIC DNA]</scope>
    <source>
        <strain evidence="2">zong2l5</strain>
    </source>
</reference>
<accession>A0A371K022</accession>
<gene>
    <name evidence="1" type="ORF">DX914_13560</name>
</gene>
<dbReference type="AlphaFoldDB" id="A0A371K022"/>
<comment type="caution">
    <text evidence="1">The sequence shown here is derived from an EMBL/GenBank/DDBJ whole genome shotgun (WGS) entry which is preliminary data.</text>
</comment>
<dbReference type="EMBL" id="QTSU01000002">
    <property type="protein sequence ID" value="RDZ27268.1"/>
    <property type="molecule type" value="Genomic_DNA"/>
</dbReference>